<accession>A0A375BG48</accession>
<dbReference type="Proteomes" id="UP000256780">
    <property type="component" value="Chromosome CBM2587_a"/>
</dbReference>
<reference evidence="1" key="1">
    <citation type="submission" date="2018-01" db="EMBL/GenBank/DDBJ databases">
        <authorList>
            <person name="Clerissi C."/>
        </authorList>
    </citation>
    <scope>NUCLEOTIDE SEQUENCE</scope>
    <source>
        <strain evidence="1">Cupriavidus sp. LMG 19464</strain>
    </source>
</reference>
<proteinExistence type="predicted"/>
<evidence type="ECO:0000313" key="1">
    <source>
        <dbReference type="EMBL" id="SOY43812.1"/>
    </source>
</evidence>
<gene>
    <name evidence="1" type="ORF">CBM2587_A110027</name>
</gene>
<name>A0A375BG48_9BURK</name>
<dbReference type="EMBL" id="OFSQ01000003">
    <property type="protein sequence ID" value="SOY43812.1"/>
    <property type="molecule type" value="Genomic_DNA"/>
</dbReference>
<sequence>MMQDRAAAGLPQHRSRDYWLGQKDAERAERAGEFREVQHGKYTARIYPTGRLEVRDDCGWRTDDLAKLAREQGDAFFRFAQGEPDLVAVMADAGWSV</sequence>
<dbReference type="AlphaFoldDB" id="A0A375BG48"/>
<comment type="caution">
    <text evidence="1">The sequence shown here is derived from an EMBL/GenBank/DDBJ whole genome shotgun (WGS) entry which is preliminary data.</text>
</comment>
<organism evidence="1">
    <name type="scientific">Cupriavidus taiwanensis</name>
    <dbReference type="NCBI Taxonomy" id="164546"/>
    <lineage>
        <taxon>Bacteria</taxon>
        <taxon>Pseudomonadati</taxon>
        <taxon>Pseudomonadota</taxon>
        <taxon>Betaproteobacteria</taxon>
        <taxon>Burkholderiales</taxon>
        <taxon>Burkholderiaceae</taxon>
        <taxon>Cupriavidus</taxon>
    </lineage>
</organism>
<protein>
    <submittedName>
        <fullName evidence="1">Uncharacterized protein</fullName>
    </submittedName>
</protein>